<organism evidence="3 4">
    <name type="scientific">Cloacimonas acidaminovorans (strain Evry)</name>
    <dbReference type="NCBI Taxonomy" id="459349"/>
    <lineage>
        <taxon>Bacteria</taxon>
        <taxon>Pseudomonadati</taxon>
        <taxon>Candidatus Cloacimonadota</taxon>
        <taxon>Candidatus Cloacimonadia</taxon>
        <taxon>Candidatus Cloacimonadales</taxon>
        <taxon>Candidatus Cloacimonadaceae</taxon>
        <taxon>Candidatus Cloacimonas</taxon>
    </lineage>
</organism>
<keyword evidence="1 3" id="KW-0560">Oxidoreductase</keyword>
<evidence type="ECO:0000313" key="3">
    <source>
        <dbReference type="EMBL" id="CAO80835.1"/>
    </source>
</evidence>
<dbReference type="PANTHER" id="PTHR13847:SF287">
    <property type="entry name" value="FAD-DEPENDENT OXIDOREDUCTASE DOMAIN-CONTAINING PROTEIN 1"/>
    <property type="match status" value="1"/>
</dbReference>
<feature type="domain" description="FAD dependent oxidoreductase" evidence="2">
    <location>
        <begin position="6"/>
        <end position="354"/>
    </location>
</feature>
<dbReference type="EC" id="1.5.99.8" evidence="3"/>
<dbReference type="InterPro" id="IPR006076">
    <property type="entry name" value="FAD-dep_OxRdtase"/>
</dbReference>
<dbReference type="STRING" id="459349.CLOAM0963"/>
<dbReference type="Gene3D" id="3.30.9.10">
    <property type="entry name" value="D-Amino Acid Oxidase, subunit A, domain 2"/>
    <property type="match status" value="1"/>
</dbReference>
<sequence>MKNIYDIIVIGAGSIGLPTAYNLAKAGMKVLVLEAEHSPGQGNNKKAIGGVRATHSDFGKINVCLRSIEILKNWQEETGEDIGWLSNGYSYPAYNEKDAQELQDLMKIQHSFGLNIKWLSPNEYSEIVPGILQEYLQGSTYSPEDGSCSPLLVSAAYFEHSQKAGVEFHFQERVTGFDIRASKINKVMTNKGIYSCAKVVNAAGSYAREIGKLANIDLPVFPENHEAGITEPVERFFGPMVIDMRLALGSANFYFYQNNEGQIVFCITPEPPIEGIDNRSTSVFLPMCSKRMLTIYPRLRNLKVRRTWRGQYPMTPDGFPLVGIMQEVENLVNTVGMCGQGFMLGPGMGELVTRICLESTTDKDLKILESFDPYRQFTSQEAFK</sequence>
<dbReference type="SUPFAM" id="SSF51905">
    <property type="entry name" value="FAD/NAD(P)-binding domain"/>
    <property type="match status" value="1"/>
</dbReference>
<dbReference type="EMBL" id="CU466930">
    <property type="protein sequence ID" value="CAO80835.1"/>
    <property type="molecule type" value="Genomic_DNA"/>
</dbReference>
<dbReference type="Pfam" id="PF01266">
    <property type="entry name" value="DAO"/>
    <property type="match status" value="1"/>
</dbReference>
<proteinExistence type="predicted"/>
<keyword evidence="4" id="KW-1185">Reference proteome</keyword>
<dbReference type="Proteomes" id="UP000002019">
    <property type="component" value="Chromosome"/>
</dbReference>
<dbReference type="GO" id="GO:0016491">
    <property type="term" value="F:oxidoreductase activity"/>
    <property type="evidence" value="ECO:0007669"/>
    <property type="project" value="UniProtKB-KW"/>
</dbReference>
<dbReference type="KEGG" id="caci:CLOAM0963"/>
<dbReference type="OrthoDB" id="9794226at2"/>
<evidence type="ECO:0000259" key="2">
    <source>
        <dbReference type="Pfam" id="PF01266"/>
    </source>
</evidence>
<accession>B0VHM0</accession>
<dbReference type="Gene3D" id="3.50.50.60">
    <property type="entry name" value="FAD/NAD(P)-binding domain"/>
    <property type="match status" value="1"/>
</dbReference>
<evidence type="ECO:0000256" key="1">
    <source>
        <dbReference type="ARBA" id="ARBA00023002"/>
    </source>
</evidence>
<dbReference type="HOGENOM" id="CLU_007884_4_1_0"/>
<reference evidence="3 4" key="1">
    <citation type="journal article" date="2008" name="J. Bacteriol.">
        <title>'Candidatus Cloacamonas acidaminovorans': genome sequence reconstruction provides a first glimpse of a new bacterial division.</title>
        <authorList>
            <person name="Pelletier E."/>
            <person name="Kreimeyer A."/>
            <person name="Bocs S."/>
            <person name="Rouy Z."/>
            <person name="Gyapay G."/>
            <person name="Chouari R."/>
            <person name="Riviere D."/>
            <person name="Ganesan A."/>
            <person name="Daegelen P."/>
            <person name="Sghir A."/>
            <person name="Cohen G.N."/>
            <person name="Medigue C."/>
            <person name="Weissenbach J."/>
            <person name="Le Paslier D."/>
        </authorList>
    </citation>
    <scope>NUCLEOTIDE SEQUENCE [LARGE SCALE GENOMIC DNA]</scope>
    <source>
        <strain evidence="4">Evry</strain>
    </source>
</reference>
<dbReference type="PANTHER" id="PTHR13847">
    <property type="entry name" value="SARCOSINE DEHYDROGENASE-RELATED"/>
    <property type="match status" value="1"/>
</dbReference>
<dbReference type="RefSeq" id="WP_015424693.1">
    <property type="nucleotide sequence ID" value="NC_020449.1"/>
</dbReference>
<dbReference type="eggNOG" id="COG0665">
    <property type="taxonomic scope" value="Bacteria"/>
</dbReference>
<evidence type="ECO:0000313" key="4">
    <source>
        <dbReference type="Proteomes" id="UP000002019"/>
    </source>
</evidence>
<protein>
    <submittedName>
        <fullName evidence="3">Dye-linked L-proline dehydrogenase (PdhB) FAD binding catalytic subunit beta chain</fullName>
        <ecNumber evidence="3">1.5.99.8</ecNumber>
    </submittedName>
</protein>
<dbReference type="InterPro" id="IPR036188">
    <property type="entry name" value="FAD/NAD-bd_sf"/>
</dbReference>
<name>B0VHM0_CLOAI</name>
<gene>
    <name evidence="3" type="ordered locus">CLOAM0963</name>
</gene>
<dbReference type="GO" id="GO:0005737">
    <property type="term" value="C:cytoplasm"/>
    <property type="evidence" value="ECO:0007669"/>
    <property type="project" value="TreeGrafter"/>
</dbReference>
<dbReference type="AlphaFoldDB" id="B0VHM0"/>